<accession>A0A449B7C6</accession>
<evidence type="ECO:0000256" key="1">
    <source>
        <dbReference type="SAM" id="SignalP"/>
    </source>
</evidence>
<evidence type="ECO:0000313" key="3">
    <source>
        <dbReference type="Proteomes" id="UP000289497"/>
    </source>
</evidence>
<dbReference type="Proteomes" id="UP000289497">
    <property type="component" value="Chromosome"/>
</dbReference>
<gene>
    <name evidence="2" type="ORF">NCTC10179_00670</name>
</gene>
<keyword evidence="3" id="KW-1185">Reference proteome</keyword>
<dbReference type="RefSeq" id="WP_129693797.1">
    <property type="nucleotide sequence ID" value="NZ_LR215039.1"/>
</dbReference>
<keyword evidence="1" id="KW-0732">Signal</keyword>
<evidence type="ECO:0000313" key="2">
    <source>
        <dbReference type="EMBL" id="VEU76484.1"/>
    </source>
</evidence>
<organism evidence="2 3">
    <name type="scientific">Mycoplasmopsis columboralis</name>
    <dbReference type="NCBI Taxonomy" id="171282"/>
    <lineage>
        <taxon>Bacteria</taxon>
        <taxon>Bacillati</taxon>
        <taxon>Mycoplasmatota</taxon>
        <taxon>Mycoplasmoidales</taxon>
        <taxon>Metamycoplasmataceae</taxon>
        <taxon>Mycoplasmopsis</taxon>
    </lineage>
</organism>
<feature type="signal peptide" evidence="1">
    <location>
        <begin position="1"/>
        <end position="23"/>
    </location>
</feature>
<sequence length="218" mass="24735">MKNKIFSNNFLKKVLTVSSIAMAVSIPTTLSLSLNKKEASAWVPYETNTVHVGQKKKEGIDFTVGYEANIWKRKNVFSSDEAFWRGNSWTHHNWRRNNLYYIPKANADKIKLVDTIFVDEGAFSGGVSFSGGVDGGMPSAMLDVSFNASFTTNSYTSEYQVQDAWQFNNYYSYYGRAWSIIGQHQATSATYILKDRKAIFTVHTEVDKINPSKIYENI</sequence>
<protein>
    <submittedName>
        <fullName evidence="2">Uncharacterized protein</fullName>
    </submittedName>
</protein>
<feature type="chain" id="PRO_5019168480" evidence="1">
    <location>
        <begin position="24"/>
        <end position="218"/>
    </location>
</feature>
<dbReference type="KEGG" id="mcou:NCTC10179_00670"/>
<dbReference type="AlphaFoldDB" id="A0A449B7C6"/>
<proteinExistence type="predicted"/>
<reference evidence="2 3" key="1">
    <citation type="submission" date="2019-01" db="EMBL/GenBank/DDBJ databases">
        <authorList>
            <consortium name="Pathogen Informatics"/>
        </authorList>
    </citation>
    <scope>NUCLEOTIDE SEQUENCE [LARGE SCALE GENOMIC DNA]</scope>
    <source>
        <strain evidence="2 3">NCTC10179</strain>
    </source>
</reference>
<dbReference type="EMBL" id="LR215039">
    <property type="protein sequence ID" value="VEU76484.1"/>
    <property type="molecule type" value="Genomic_DNA"/>
</dbReference>
<name>A0A449B7C6_9BACT</name>